<sequence length="384" mass="43051">MRDKNRETPEKIVLVLQGGGALGAFQAGAYEALCDAGQEPEWLAGISIGSINAALIAGNPPGERLPALRQFWDRVTGAPWLMAPCLGKGPLHEQMRAACNEGSAAMTALLGAPGFFRPRLPDLFSFLPGLMRQTSWYDTGPLRDTLLELIDFDHLNRYGPRLSIGAVDVETGNFTCFDSRETTITVDHIMASGALPPGFPAVEIEGRHYWDGGLVSNSPLQFVLETPSTRPLSIYQVDLYPSRDSLPRSMAEVEQREREIRFSSRTRLNTDEFRNRHALASAARRLRVRLPREFRDDPDLTRLIEAGPAHPVSLMHLIYRHASYEGASKDYEFSRLSMLDHWHDGRRDAERSLRDPRWINRQVPQDGLMIFDISDPHHQEAAAS</sequence>
<evidence type="ECO:0000256" key="2">
    <source>
        <dbReference type="ARBA" id="ARBA00022963"/>
    </source>
</evidence>
<keyword evidence="3 4" id="KW-0443">Lipid metabolism</keyword>
<evidence type="ECO:0000256" key="4">
    <source>
        <dbReference type="PROSITE-ProRule" id="PRU01161"/>
    </source>
</evidence>
<dbReference type="AlphaFoldDB" id="A0AAD3P0G3"/>
<dbReference type="CDD" id="cd07209">
    <property type="entry name" value="Pat_hypo_Ecoli_Z1214_like"/>
    <property type="match status" value="1"/>
</dbReference>
<dbReference type="InterPro" id="IPR021095">
    <property type="entry name" value="DUF3734"/>
</dbReference>
<feature type="short sequence motif" description="GXSXG" evidence="4">
    <location>
        <begin position="45"/>
        <end position="49"/>
    </location>
</feature>
<dbReference type="RefSeq" id="WP_271179879.1">
    <property type="nucleotide sequence ID" value="NZ_BSFH01000031.1"/>
</dbReference>
<evidence type="ECO:0000313" key="6">
    <source>
        <dbReference type="EMBL" id="GLK64894.1"/>
    </source>
</evidence>
<feature type="short sequence motif" description="DGA/G" evidence="4">
    <location>
        <begin position="211"/>
        <end position="213"/>
    </location>
</feature>
<feature type="short sequence motif" description="GXGXXG" evidence="4">
    <location>
        <begin position="18"/>
        <end position="23"/>
    </location>
</feature>
<dbReference type="Pfam" id="PF01734">
    <property type="entry name" value="Patatin"/>
    <property type="match status" value="1"/>
</dbReference>
<feature type="active site" description="Nucleophile" evidence="4">
    <location>
        <position position="47"/>
    </location>
</feature>
<dbReference type="InterPro" id="IPR002641">
    <property type="entry name" value="PNPLA_dom"/>
</dbReference>
<protein>
    <submittedName>
        <fullName evidence="6">Membrane protein</fullName>
    </submittedName>
</protein>
<dbReference type="Gene3D" id="3.40.1090.10">
    <property type="entry name" value="Cytosolic phospholipase A2 catalytic domain"/>
    <property type="match status" value="2"/>
</dbReference>
<reference evidence="6" key="2">
    <citation type="submission" date="2023-01" db="EMBL/GenBank/DDBJ databases">
        <authorList>
            <person name="Sun Q."/>
            <person name="Evtushenko L."/>
        </authorList>
    </citation>
    <scope>NUCLEOTIDE SEQUENCE</scope>
    <source>
        <strain evidence="6">VKM B-2222</strain>
    </source>
</reference>
<dbReference type="Pfam" id="PF12536">
    <property type="entry name" value="DUF3734"/>
    <property type="match status" value="1"/>
</dbReference>
<gene>
    <name evidence="6" type="ORF">GCM10017635_23650</name>
</gene>
<dbReference type="GO" id="GO:0016042">
    <property type="term" value="P:lipid catabolic process"/>
    <property type="evidence" value="ECO:0007669"/>
    <property type="project" value="UniProtKB-UniRule"/>
</dbReference>
<evidence type="ECO:0000259" key="5">
    <source>
        <dbReference type="PROSITE" id="PS51635"/>
    </source>
</evidence>
<proteinExistence type="predicted"/>
<accession>A0AAD3P0G3</accession>
<evidence type="ECO:0000313" key="7">
    <source>
        <dbReference type="Proteomes" id="UP001143349"/>
    </source>
</evidence>
<reference evidence="6" key="1">
    <citation type="journal article" date="2014" name="Int. J. Syst. Evol. Microbiol.">
        <title>Complete genome sequence of Corynebacterium casei LMG S-19264T (=DSM 44701T), isolated from a smear-ripened cheese.</title>
        <authorList>
            <consortium name="US DOE Joint Genome Institute (JGI-PGF)"/>
            <person name="Walter F."/>
            <person name="Albersmeier A."/>
            <person name="Kalinowski J."/>
            <person name="Ruckert C."/>
        </authorList>
    </citation>
    <scope>NUCLEOTIDE SEQUENCE</scope>
    <source>
        <strain evidence="6">VKM B-2222</strain>
    </source>
</reference>
<dbReference type="InterPro" id="IPR016035">
    <property type="entry name" value="Acyl_Trfase/lysoPLipase"/>
</dbReference>
<dbReference type="GO" id="GO:0016787">
    <property type="term" value="F:hydrolase activity"/>
    <property type="evidence" value="ECO:0007669"/>
    <property type="project" value="UniProtKB-UniRule"/>
</dbReference>
<keyword evidence="2 4" id="KW-0442">Lipid degradation</keyword>
<dbReference type="PANTHER" id="PTHR14226">
    <property type="entry name" value="NEUROPATHY TARGET ESTERASE/SWISS CHEESE D.MELANOGASTER"/>
    <property type="match status" value="1"/>
</dbReference>
<evidence type="ECO:0000256" key="1">
    <source>
        <dbReference type="ARBA" id="ARBA00022801"/>
    </source>
</evidence>
<keyword evidence="1 4" id="KW-0378">Hydrolase</keyword>
<dbReference type="PROSITE" id="PS51635">
    <property type="entry name" value="PNPLA"/>
    <property type="match status" value="1"/>
</dbReference>
<dbReference type="EMBL" id="BSFH01000031">
    <property type="protein sequence ID" value="GLK64894.1"/>
    <property type="molecule type" value="Genomic_DNA"/>
</dbReference>
<feature type="active site" description="Proton acceptor" evidence="4">
    <location>
        <position position="211"/>
    </location>
</feature>
<organism evidence="6 7">
    <name type="scientific">Paracoccus kondratievae</name>
    <dbReference type="NCBI Taxonomy" id="135740"/>
    <lineage>
        <taxon>Bacteria</taxon>
        <taxon>Pseudomonadati</taxon>
        <taxon>Pseudomonadota</taxon>
        <taxon>Alphaproteobacteria</taxon>
        <taxon>Rhodobacterales</taxon>
        <taxon>Paracoccaceae</taxon>
        <taxon>Paracoccus</taxon>
    </lineage>
</organism>
<dbReference type="InterPro" id="IPR050301">
    <property type="entry name" value="NTE"/>
</dbReference>
<feature type="domain" description="PNPLA" evidence="5">
    <location>
        <begin position="14"/>
        <end position="224"/>
    </location>
</feature>
<evidence type="ECO:0000256" key="3">
    <source>
        <dbReference type="ARBA" id="ARBA00023098"/>
    </source>
</evidence>
<dbReference type="SUPFAM" id="SSF52151">
    <property type="entry name" value="FabD/lysophospholipase-like"/>
    <property type="match status" value="1"/>
</dbReference>
<comment type="caution">
    <text evidence="6">The sequence shown here is derived from an EMBL/GenBank/DDBJ whole genome shotgun (WGS) entry which is preliminary data.</text>
</comment>
<dbReference type="PANTHER" id="PTHR14226:SF57">
    <property type="entry name" value="BLR7027 PROTEIN"/>
    <property type="match status" value="1"/>
</dbReference>
<keyword evidence="7" id="KW-1185">Reference proteome</keyword>
<name>A0AAD3P0G3_9RHOB</name>
<dbReference type="Proteomes" id="UP001143349">
    <property type="component" value="Unassembled WGS sequence"/>
</dbReference>